<protein>
    <submittedName>
        <fullName evidence="2">ABC-type transport system involved in multi-copper enzyme maturation, permease component</fullName>
    </submittedName>
</protein>
<feature type="transmembrane region" description="Helical" evidence="1">
    <location>
        <begin position="141"/>
        <end position="162"/>
    </location>
</feature>
<dbReference type="AlphaFoldDB" id="A0A075WDD7"/>
<keyword evidence="1" id="KW-0812">Transmembrane</keyword>
<feature type="transmembrane region" description="Helical" evidence="1">
    <location>
        <begin position="20"/>
        <end position="38"/>
    </location>
</feature>
<dbReference type="GO" id="GO:0005886">
    <property type="term" value="C:plasma membrane"/>
    <property type="evidence" value="ECO:0007669"/>
    <property type="project" value="UniProtKB-SubCell"/>
</dbReference>
<gene>
    <name evidence="2" type="ORF">AFULGI_00012360</name>
</gene>
<accession>A0A075WDD7</accession>
<proteinExistence type="predicted"/>
<feature type="transmembrane region" description="Helical" evidence="1">
    <location>
        <begin position="50"/>
        <end position="74"/>
    </location>
</feature>
<name>A0A075WDD7_ARCFL</name>
<dbReference type="Pfam" id="PF12679">
    <property type="entry name" value="ABC2_membrane_2"/>
    <property type="match status" value="1"/>
</dbReference>
<keyword evidence="1" id="KW-1133">Transmembrane helix</keyword>
<feature type="transmembrane region" description="Helical" evidence="1">
    <location>
        <begin position="102"/>
        <end position="129"/>
    </location>
</feature>
<evidence type="ECO:0000313" key="2">
    <source>
        <dbReference type="EMBL" id="AIG98011.1"/>
    </source>
</evidence>
<evidence type="ECO:0000256" key="1">
    <source>
        <dbReference type="SAM" id="Phobius"/>
    </source>
</evidence>
<dbReference type="PANTHER" id="PTHR43471">
    <property type="entry name" value="ABC TRANSPORTER PERMEASE"/>
    <property type="match status" value="1"/>
</dbReference>
<dbReference type="KEGG" id="afg:AFULGI_00012360"/>
<organism evidence="2 3">
    <name type="scientific">Archaeoglobus fulgidus DSM 8774</name>
    <dbReference type="NCBI Taxonomy" id="1344584"/>
    <lineage>
        <taxon>Archaea</taxon>
        <taxon>Methanobacteriati</taxon>
        <taxon>Methanobacteriota</taxon>
        <taxon>Archaeoglobi</taxon>
        <taxon>Archaeoglobales</taxon>
        <taxon>Archaeoglobaceae</taxon>
        <taxon>Archaeoglobus</taxon>
    </lineage>
</organism>
<dbReference type="EMBL" id="CP006577">
    <property type="protein sequence ID" value="AIG98011.1"/>
    <property type="molecule type" value="Genomic_DNA"/>
</dbReference>
<dbReference type="GeneID" id="24794743"/>
<reference evidence="2 3" key="1">
    <citation type="submission" date="2013-07" db="EMBL/GenBank/DDBJ databases">
        <title>Genome of Archaeoglobus fulgidus.</title>
        <authorList>
            <person name="Fiebig A."/>
            <person name="Birkeland N.-K."/>
        </authorList>
    </citation>
    <scope>NUCLEOTIDE SEQUENCE [LARGE SCALE GENOMIC DNA]</scope>
    <source>
        <strain evidence="2 3">DSM 8774</strain>
    </source>
</reference>
<dbReference type="PANTHER" id="PTHR43471:SF14">
    <property type="entry name" value="ABC-2 TYPE TRANSPORT SYSTEM PERMEASE PROTEIN"/>
    <property type="match status" value="1"/>
</dbReference>
<evidence type="ECO:0000313" key="3">
    <source>
        <dbReference type="Proteomes" id="UP000028501"/>
    </source>
</evidence>
<sequence length="297" mass="32793">MKALIIAKKEFADIVTSKRFLALLAAMLLTYLLFVSQMSQFSTISIKAVFGFLGSQTIAFVGGILGLAIGFDMISREKESGTLRTLLSHPVFRDEIVLGKAIAALAAICIIVLVTVMFIIGVSAFYGYIPAADDLGLIAKFALATIAYLFTMFSIGLFFSAVFKSSTTSLTVSLTLFVMLAIFVPIMAYFIAGILAGPAPQPPVDFEKVDESVIESPEWQKYEEEREEHFRRIQEITQTILLISPQNSYTTLVSSFAATSEFMPFQPTDTTKNALSFVILPLLLFTLSYVRFTREEL</sequence>
<feature type="transmembrane region" description="Helical" evidence="1">
    <location>
        <begin position="274"/>
        <end position="292"/>
    </location>
</feature>
<dbReference type="GO" id="GO:0140359">
    <property type="term" value="F:ABC-type transporter activity"/>
    <property type="evidence" value="ECO:0007669"/>
    <property type="project" value="InterPro"/>
</dbReference>
<feature type="transmembrane region" description="Helical" evidence="1">
    <location>
        <begin position="174"/>
        <end position="196"/>
    </location>
</feature>
<keyword evidence="1" id="KW-0472">Membrane</keyword>
<dbReference type="RefSeq" id="WP_010878633.1">
    <property type="nucleotide sequence ID" value="NZ_CP006577.1"/>
</dbReference>
<dbReference type="Proteomes" id="UP000028501">
    <property type="component" value="Chromosome"/>
</dbReference>
<dbReference type="HOGENOM" id="CLU_068384_0_0_2"/>